<evidence type="ECO:0000313" key="2">
    <source>
        <dbReference type="EMBL" id="TXX66540.1"/>
    </source>
</evidence>
<evidence type="ECO:0000313" key="3">
    <source>
        <dbReference type="Proteomes" id="UP000323819"/>
    </source>
</evidence>
<reference evidence="2 3" key="1">
    <citation type="submission" date="2019-06" db="EMBL/GenBank/DDBJ databases">
        <title>Vibrio cholerae phylogeny based on whole-genome sequencing reveals genetic diversity and population strucutre.</title>
        <authorList>
            <person name="Zhiqiu Y."/>
            <person name="Bin L."/>
            <person name="Lingyan J."/>
        </authorList>
    </citation>
    <scope>NUCLEOTIDE SEQUENCE [LARGE SCALE GENOMIC DNA]</scope>
    <source>
        <strain evidence="2 3">N2814</strain>
    </source>
</reference>
<proteinExistence type="predicted"/>
<comment type="caution">
    <text evidence="2">The sequence shown here is derived from an EMBL/GenBank/DDBJ whole genome shotgun (WGS) entry which is preliminary data.</text>
</comment>
<protein>
    <submittedName>
        <fullName evidence="2">Uncharacterized protein</fullName>
    </submittedName>
</protein>
<name>A0ABD7SP54_VIBCL</name>
<accession>A0ABD7SP54</accession>
<keyword evidence="1" id="KW-1133">Transmembrane helix</keyword>
<dbReference type="RefSeq" id="WP_111674264.1">
    <property type="nucleotide sequence ID" value="NZ_JACFTE010000004.1"/>
</dbReference>
<dbReference type="EMBL" id="VSIJ01000019">
    <property type="protein sequence ID" value="TXX66540.1"/>
    <property type="molecule type" value="Genomic_DNA"/>
</dbReference>
<keyword evidence="1" id="KW-0472">Membrane</keyword>
<organism evidence="2 3">
    <name type="scientific">Vibrio cholerae</name>
    <dbReference type="NCBI Taxonomy" id="666"/>
    <lineage>
        <taxon>Bacteria</taxon>
        <taxon>Pseudomonadati</taxon>
        <taxon>Pseudomonadota</taxon>
        <taxon>Gammaproteobacteria</taxon>
        <taxon>Vibrionales</taxon>
        <taxon>Vibrionaceae</taxon>
        <taxon>Vibrio</taxon>
    </lineage>
</organism>
<dbReference type="Proteomes" id="UP000323819">
    <property type="component" value="Unassembled WGS sequence"/>
</dbReference>
<evidence type="ECO:0000256" key="1">
    <source>
        <dbReference type="SAM" id="Phobius"/>
    </source>
</evidence>
<dbReference type="AlphaFoldDB" id="A0ABD7SP54"/>
<keyword evidence="1" id="KW-0812">Transmembrane</keyword>
<sequence>MRLIIFIILSLITFFISMYYKYYYTKPSEYYSSLYIINASNEVSHIKISTNIKNNEFISQTYVRSAGINDIAVFSSKGEIKEGNIRGEYILSYSMNEVNPVSVVDIDKAELFIRLKARTAFSHNENIKLLYSDNGIHIFDMQRNNNTIMYSSNK</sequence>
<feature type="transmembrane region" description="Helical" evidence="1">
    <location>
        <begin position="6"/>
        <end position="24"/>
    </location>
</feature>
<gene>
    <name evidence="2" type="ORF">FXF03_06520</name>
</gene>